<dbReference type="EC" id="2.4.1.18" evidence="9"/>
<name>A0A6N7X880_9ACTN</name>
<dbReference type="Pfam" id="PF00128">
    <property type="entry name" value="Alpha-amylase"/>
    <property type="match status" value="1"/>
</dbReference>
<feature type="region of interest" description="Disordered" evidence="11">
    <location>
        <begin position="650"/>
        <end position="736"/>
    </location>
</feature>
<dbReference type="CDD" id="cd11322">
    <property type="entry name" value="AmyAc_Glg_BE"/>
    <property type="match status" value="1"/>
</dbReference>
<evidence type="ECO:0000256" key="7">
    <source>
        <dbReference type="ARBA" id="ARBA00023056"/>
    </source>
</evidence>
<comment type="catalytic activity">
    <reaction evidence="1 9">
        <text>Transfers a segment of a (1-&gt;4)-alpha-D-glucan chain to a primary hydroxy group in a similar glucan chain.</text>
        <dbReference type="EC" id="2.4.1.18"/>
    </reaction>
</comment>
<feature type="active site" description="Proton donor" evidence="9 10">
    <location>
        <position position="376"/>
    </location>
</feature>
<dbReference type="AlphaFoldDB" id="A0A6N7X880"/>
<proteinExistence type="inferred from homology"/>
<sequence>MAVSDSELSLTKDDLYLMGQGSWYRSYEKMGAHPATRDGVDGFHFSVWAPDVKSVRVIGDFNDWDIEANFLDHTPTGGVWEGFVPGVTEGQLYKYVIETGRGDLLYKADPYAFYAECPPGTASRTTNLEGYKWGDAKYLKARASRDMMKSPLNIFEVHLGSWKRHDDDLAGNGDPDSDEHSGSYLTYDELSEQLVDYVKKMGYSHIEVLPVMEHPFDGSWGYQVTGYYAPTSRYGNPKQFMHFVDACHKAGIGVILDWVPGGFCRDEHGLVHFNGEKLYEKEEHPNWGTFKFDLGRREVQTFLVSNLLYWVGVYHADGVRMDGVTSMLYLNFGVDDPSQKKFNEKGTEEDLVAIKFVQACNEAVEKYYPDVMMIAEESTAWPLVTYPPKDGGLGFHFKWDMGWMNDTLHYMQTDFPFRPGNHRLLTFSTMYQFNENFVLPLSHDEVVHGKCSLITRQPGDYWRQFAGMRSLALYQMTHSGGKLNFMGNEIAQFIEWRYYEGIQYFLTEQYESHAHFQHYVAALNHFYNEHPALWQNSYTNEGFEWIDADNSEQSVISFVRKGDDPKDTLVVLINFDVNPHEDFRVGVPMSGYWVEAFNSDSQEFGGSGVTNGDHRFASQETPWNMRDNSVELRLPPLAGLMLRYDGPLPAKKKAATKPKSKAAKTTRTAKGAGKTAAEKAVKPTAAKGSSSRGTKRASSAKPNAKGATPAKGKAPAGAAKPSQRGSKPSATGREKS</sequence>
<keyword evidence="6 9" id="KW-0808">Transferase</keyword>
<dbReference type="PANTHER" id="PTHR43651:SF3">
    <property type="entry name" value="1,4-ALPHA-GLUCAN-BRANCHING ENZYME"/>
    <property type="match status" value="1"/>
</dbReference>
<dbReference type="GO" id="GO:0005829">
    <property type="term" value="C:cytosol"/>
    <property type="evidence" value="ECO:0007669"/>
    <property type="project" value="TreeGrafter"/>
</dbReference>
<evidence type="ECO:0000256" key="11">
    <source>
        <dbReference type="SAM" id="MobiDB-lite"/>
    </source>
</evidence>
<feature type="compositionally biased region" description="Basic residues" evidence="11">
    <location>
        <begin position="650"/>
        <end position="664"/>
    </location>
</feature>
<keyword evidence="8 9" id="KW-0119">Carbohydrate metabolism</keyword>
<dbReference type="InterPro" id="IPR006048">
    <property type="entry name" value="A-amylase/branching_C"/>
</dbReference>
<dbReference type="SMART" id="SM00642">
    <property type="entry name" value="Aamy"/>
    <property type="match status" value="1"/>
</dbReference>
<evidence type="ECO:0000256" key="10">
    <source>
        <dbReference type="PIRSR" id="PIRSR000463-1"/>
    </source>
</evidence>
<comment type="function">
    <text evidence="9">Catalyzes the formation of the alpha-1,6-glucosidic linkages in glycogen by scission of a 1,4-alpha-linked oligosaccharide from growing alpha-1,4-glucan chains and the subsequent attachment of the oligosaccharide to the alpha-1,6 position.</text>
</comment>
<evidence type="ECO:0000256" key="6">
    <source>
        <dbReference type="ARBA" id="ARBA00022679"/>
    </source>
</evidence>
<dbReference type="InterPro" id="IPR013780">
    <property type="entry name" value="Glyco_hydro_b"/>
</dbReference>
<dbReference type="CDD" id="cd02855">
    <property type="entry name" value="E_set_GBE_prok_N"/>
    <property type="match status" value="1"/>
</dbReference>
<keyword evidence="14" id="KW-1185">Reference proteome</keyword>
<dbReference type="HAMAP" id="MF_00685">
    <property type="entry name" value="GlgB"/>
    <property type="match status" value="1"/>
</dbReference>
<dbReference type="FunFam" id="2.60.40.1180:FF:000002">
    <property type="entry name" value="1,4-alpha-glucan branching enzyme GlgB"/>
    <property type="match status" value="1"/>
</dbReference>
<evidence type="ECO:0000313" key="14">
    <source>
        <dbReference type="Proteomes" id="UP000469325"/>
    </source>
</evidence>
<dbReference type="GO" id="GO:0004553">
    <property type="term" value="F:hydrolase activity, hydrolyzing O-glycosyl compounds"/>
    <property type="evidence" value="ECO:0007669"/>
    <property type="project" value="InterPro"/>
</dbReference>
<evidence type="ECO:0000313" key="13">
    <source>
        <dbReference type="EMBL" id="MST71722.1"/>
    </source>
</evidence>
<dbReference type="PANTHER" id="PTHR43651">
    <property type="entry name" value="1,4-ALPHA-GLUCAN-BRANCHING ENZYME"/>
    <property type="match status" value="1"/>
</dbReference>
<dbReference type="Gene3D" id="2.60.40.10">
    <property type="entry name" value="Immunoglobulins"/>
    <property type="match status" value="1"/>
</dbReference>
<dbReference type="UniPathway" id="UPA00164"/>
<dbReference type="Gene3D" id="3.20.20.80">
    <property type="entry name" value="Glycosidases"/>
    <property type="match status" value="1"/>
</dbReference>
<dbReference type="Gene3D" id="2.60.40.1180">
    <property type="entry name" value="Golgi alpha-mannosidase II"/>
    <property type="match status" value="1"/>
</dbReference>
<dbReference type="Proteomes" id="UP000469325">
    <property type="component" value="Unassembled WGS sequence"/>
</dbReference>
<reference evidence="13 14" key="1">
    <citation type="submission" date="2019-08" db="EMBL/GenBank/DDBJ databases">
        <title>In-depth cultivation of the pig gut microbiome towards novel bacterial diversity and tailored functional studies.</title>
        <authorList>
            <person name="Wylensek D."/>
            <person name="Hitch T.C.A."/>
            <person name="Clavel T."/>
        </authorList>
    </citation>
    <scope>NUCLEOTIDE SEQUENCE [LARGE SCALE GENOMIC DNA]</scope>
    <source>
        <strain evidence="13 14">CA-Schmier-601-WT-1</strain>
    </source>
</reference>
<dbReference type="InterPro" id="IPR044143">
    <property type="entry name" value="GlgB_N_E_set_prok"/>
</dbReference>
<comment type="caution">
    <text evidence="13">The sequence shown here is derived from an EMBL/GenBank/DDBJ whole genome shotgun (WGS) entry which is preliminary data.</text>
</comment>
<evidence type="ECO:0000259" key="12">
    <source>
        <dbReference type="SMART" id="SM00642"/>
    </source>
</evidence>
<comment type="similarity">
    <text evidence="3 9">Belongs to the glycosyl hydrolase 13 family. GlgB subfamily.</text>
</comment>
<evidence type="ECO:0000256" key="8">
    <source>
        <dbReference type="ARBA" id="ARBA00023277"/>
    </source>
</evidence>
<dbReference type="NCBIfam" id="TIGR01515">
    <property type="entry name" value="branching_enzym"/>
    <property type="match status" value="1"/>
</dbReference>
<evidence type="ECO:0000256" key="9">
    <source>
        <dbReference type="HAMAP-Rule" id="MF_00685"/>
    </source>
</evidence>
<dbReference type="InterPro" id="IPR006407">
    <property type="entry name" value="GlgB"/>
</dbReference>
<organism evidence="13 14">
    <name type="scientific">Olsenella porci</name>
    <dbReference type="NCBI Taxonomy" id="2652279"/>
    <lineage>
        <taxon>Bacteria</taxon>
        <taxon>Bacillati</taxon>
        <taxon>Actinomycetota</taxon>
        <taxon>Coriobacteriia</taxon>
        <taxon>Coriobacteriales</taxon>
        <taxon>Atopobiaceae</taxon>
        <taxon>Olsenella</taxon>
    </lineage>
</organism>
<dbReference type="InterPro" id="IPR006047">
    <property type="entry name" value="GH13_cat_dom"/>
</dbReference>
<feature type="domain" description="Glycosyl hydrolase family 13 catalytic" evidence="12">
    <location>
        <begin position="156"/>
        <end position="517"/>
    </location>
</feature>
<dbReference type="InterPro" id="IPR013783">
    <property type="entry name" value="Ig-like_fold"/>
</dbReference>
<keyword evidence="4 9" id="KW-0321">Glycogen metabolism</keyword>
<gene>
    <name evidence="9 13" type="primary">glgB</name>
    <name evidence="13" type="ORF">FYJ68_01135</name>
</gene>
<dbReference type="Pfam" id="PF02806">
    <property type="entry name" value="Alpha-amylase_C"/>
    <property type="match status" value="1"/>
</dbReference>
<dbReference type="GO" id="GO:0043169">
    <property type="term" value="F:cation binding"/>
    <property type="evidence" value="ECO:0007669"/>
    <property type="project" value="InterPro"/>
</dbReference>
<keyword evidence="7 9" id="KW-0320">Glycogen biosynthesis</keyword>
<dbReference type="InterPro" id="IPR017853">
    <property type="entry name" value="GH"/>
</dbReference>
<accession>A0A6N7X880</accession>
<dbReference type="InterPro" id="IPR037439">
    <property type="entry name" value="Branching_enzy"/>
</dbReference>
<evidence type="ECO:0000256" key="2">
    <source>
        <dbReference type="ARBA" id="ARBA00004964"/>
    </source>
</evidence>
<keyword evidence="5 9" id="KW-0328">Glycosyltransferase</keyword>
<dbReference type="EMBL" id="VUNC01000001">
    <property type="protein sequence ID" value="MST71722.1"/>
    <property type="molecule type" value="Genomic_DNA"/>
</dbReference>
<dbReference type="GO" id="GO:0003844">
    <property type="term" value="F:1,4-alpha-glucan branching enzyme activity"/>
    <property type="evidence" value="ECO:0007669"/>
    <property type="project" value="UniProtKB-UniRule"/>
</dbReference>
<feature type="active site" description="Nucleophile" evidence="9 10">
    <location>
        <position position="322"/>
    </location>
</feature>
<feature type="compositionally biased region" description="Low complexity" evidence="11">
    <location>
        <begin position="700"/>
        <end position="721"/>
    </location>
</feature>
<dbReference type="NCBIfam" id="NF003811">
    <property type="entry name" value="PRK05402.1"/>
    <property type="match status" value="1"/>
</dbReference>
<dbReference type="GO" id="GO:0005978">
    <property type="term" value="P:glycogen biosynthetic process"/>
    <property type="evidence" value="ECO:0007669"/>
    <property type="project" value="UniProtKB-UniRule"/>
</dbReference>
<dbReference type="SUPFAM" id="SSF51011">
    <property type="entry name" value="Glycosyl hydrolase domain"/>
    <property type="match status" value="1"/>
</dbReference>
<dbReference type="SUPFAM" id="SSF51445">
    <property type="entry name" value="(Trans)glycosidases"/>
    <property type="match status" value="1"/>
</dbReference>
<dbReference type="NCBIfam" id="NF008967">
    <property type="entry name" value="PRK12313.1"/>
    <property type="match status" value="1"/>
</dbReference>
<comment type="pathway">
    <text evidence="2 9">Glycan biosynthesis; glycogen biosynthesis.</text>
</comment>
<evidence type="ECO:0000256" key="3">
    <source>
        <dbReference type="ARBA" id="ARBA00009000"/>
    </source>
</evidence>
<evidence type="ECO:0000256" key="4">
    <source>
        <dbReference type="ARBA" id="ARBA00022600"/>
    </source>
</evidence>
<dbReference type="PIRSF" id="PIRSF000463">
    <property type="entry name" value="GlgB"/>
    <property type="match status" value="1"/>
</dbReference>
<dbReference type="RefSeq" id="WP_154433480.1">
    <property type="nucleotide sequence ID" value="NZ_VUNC01000001.1"/>
</dbReference>
<comment type="subunit">
    <text evidence="9">Monomer.</text>
</comment>
<protein>
    <recommendedName>
        <fullName evidence="9">1,4-alpha-glucan branching enzyme GlgB</fullName>
        <ecNumber evidence="9">2.4.1.18</ecNumber>
    </recommendedName>
    <alternativeName>
        <fullName evidence="9">1,4-alpha-D-glucan:1,4-alpha-D-glucan 6-glucosyl-transferase</fullName>
    </alternativeName>
    <alternativeName>
        <fullName evidence="9">Alpha-(1-&gt;4)-glucan branching enzyme</fullName>
    </alternativeName>
    <alternativeName>
        <fullName evidence="9">Glycogen branching enzyme</fullName>
        <shortName evidence="9">BE</shortName>
    </alternativeName>
</protein>
<evidence type="ECO:0000256" key="5">
    <source>
        <dbReference type="ARBA" id="ARBA00022676"/>
    </source>
</evidence>
<dbReference type="Pfam" id="PF02922">
    <property type="entry name" value="CBM_48"/>
    <property type="match status" value="1"/>
</dbReference>
<dbReference type="InterPro" id="IPR004193">
    <property type="entry name" value="Glyco_hydro_13_N"/>
</dbReference>
<feature type="compositionally biased region" description="Low complexity" evidence="11">
    <location>
        <begin position="665"/>
        <end position="675"/>
    </location>
</feature>
<evidence type="ECO:0000256" key="1">
    <source>
        <dbReference type="ARBA" id="ARBA00000826"/>
    </source>
</evidence>